<evidence type="ECO:0000256" key="4">
    <source>
        <dbReference type="SAM" id="Phobius"/>
    </source>
</evidence>
<dbReference type="GO" id="GO:0005886">
    <property type="term" value="C:plasma membrane"/>
    <property type="evidence" value="ECO:0007669"/>
    <property type="project" value="TreeGrafter"/>
</dbReference>
<dbReference type="InterPro" id="IPR001460">
    <property type="entry name" value="PCN-bd_Tpept"/>
</dbReference>
<dbReference type="InterPro" id="IPR050515">
    <property type="entry name" value="Beta-lactam/transpept"/>
</dbReference>
<dbReference type="RefSeq" id="WP_129255279.1">
    <property type="nucleotide sequence ID" value="NZ_SAXA01000014.1"/>
</dbReference>
<keyword evidence="2" id="KW-0645">Protease</keyword>
<keyword evidence="2" id="KW-0121">Carboxypeptidase</keyword>
<feature type="transmembrane region" description="Helical" evidence="4">
    <location>
        <begin position="12"/>
        <end position="31"/>
    </location>
</feature>
<comment type="subcellular location">
    <subcellularLocation>
        <location evidence="1">Membrane</location>
    </subcellularLocation>
</comment>
<dbReference type="Pfam" id="PF03717">
    <property type="entry name" value="PBP_dimer"/>
    <property type="match status" value="1"/>
</dbReference>
<dbReference type="InterPro" id="IPR005543">
    <property type="entry name" value="PASTA_dom"/>
</dbReference>
<dbReference type="InterPro" id="IPR012338">
    <property type="entry name" value="Beta-lactam/transpept-like"/>
</dbReference>
<dbReference type="OrthoDB" id="9804124at2"/>
<dbReference type="Pfam" id="PF00905">
    <property type="entry name" value="Transpeptidase"/>
    <property type="match status" value="1"/>
</dbReference>
<protein>
    <submittedName>
        <fullName evidence="6">PASTA domain-containing protein</fullName>
    </submittedName>
</protein>
<sequence length="705" mass="79332">MQIKNDIMWRVGVCYTLILLFAFCVVGRVVYLQVFEGEKWRGRAQSISKKDITVYANRGDICAEDGRLLASSIPYYELRMDFQAPGLTDVVFKKNVDSLALCLSKFFGDKSKSAYHRMLWDAKFHSKKNRYVLINNKKINYNELKQIKTFPLFRLSPNKGGLICSQENKRVQPHINLATRTIGYLNKGNGNELIGKVGLEGLFENELKGINGISMMQKMSGKWLPVNQADPKDGNDIITTIDVNFQDVAQSALLQQLQAYHADHGSAILMEVETGAIKAIANLGLNQKTNTYEEIYNYAIGEATEPGSTFKLASMMALLEDGYVQPDDSIDTGNGVHRFYNDKMRDSHIGGYGKITVQEAFEKSSNVGVSKLVNQYYKDKPRNFINRLYEFRLNKPLDLDIKGEGIPKIKYPGEEGWSGISLPWMSIGYEVQQTPLQTLSLYNAIANNGKMMKPMFVHKIKYHGKVLKHFDEEVLKNSLCSRETLRKIKKMLEGVVLRGTATNLRNSSYSIAGKTGTAQIADKNKGYGHKVYQASFAGYFPADNPKYSCIVVINSPDKKKGFYGNQVAGPVFKTIADKVYAMTYAMHPPKQDEQEYEVKVPISLNGNKEDLDKVFKELGVTVDEKDIYSDWVLTSRQDSIIKYKNRSINNHLVPNVKGMGLQDALYILENAGLKVKINGFGSVTKQSLRPGSNFQSGDQIYIELS</sequence>
<dbReference type="PANTHER" id="PTHR30627:SF1">
    <property type="entry name" value="PEPTIDOGLYCAN D,D-TRANSPEPTIDASE FTSI"/>
    <property type="match status" value="1"/>
</dbReference>
<dbReference type="SMART" id="SM00740">
    <property type="entry name" value="PASTA"/>
    <property type="match status" value="1"/>
</dbReference>
<accession>A0A4Q1JK36</accession>
<comment type="caution">
    <text evidence="6">The sequence shown here is derived from an EMBL/GenBank/DDBJ whole genome shotgun (WGS) entry which is preliminary data.</text>
</comment>
<dbReference type="GO" id="GO:0008658">
    <property type="term" value="F:penicillin binding"/>
    <property type="evidence" value="ECO:0007669"/>
    <property type="project" value="InterPro"/>
</dbReference>
<organism evidence="6 7">
    <name type="scientific">Ancylomarina salipaludis</name>
    <dbReference type="NCBI Taxonomy" id="2501299"/>
    <lineage>
        <taxon>Bacteria</taxon>
        <taxon>Pseudomonadati</taxon>
        <taxon>Bacteroidota</taxon>
        <taxon>Bacteroidia</taxon>
        <taxon>Marinilabiliales</taxon>
        <taxon>Marinifilaceae</taxon>
        <taxon>Ancylomarina</taxon>
    </lineage>
</organism>
<gene>
    <name evidence="6" type="ORF">EO244_13830</name>
</gene>
<dbReference type="EMBL" id="SAXA01000014">
    <property type="protein sequence ID" value="RXQ89858.1"/>
    <property type="molecule type" value="Genomic_DNA"/>
</dbReference>
<evidence type="ECO:0000256" key="2">
    <source>
        <dbReference type="ARBA" id="ARBA00022645"/>
    </source>
</evidence>
<evidence type="ECO:0000313" key="7">
    <source>
        <dbReference type="Proteomes" id="UP000289703"/>
    </source>
</evidence>
<dbReference type="GO" id="GO:0071555">
    <property type="term" value="P:cell wall organization"/>
    <property type="evidence" value="ECO:0007669"/>
    <property type="project" value="TreeGrafter"/>
</dbReference>
<proteinExistence type="predicted"/>
<dbReference type="Proteomes" id="UP000289703">
    <property type="component" value="Unassembled WGS sequence"/>
</dbReference>
<name>A0A4Q1JK36_9BACT</name>
<dbReference type="InterPro" id="IPR036138">
    <property type="entry name" value="PBP_dimer_sf"/>
</dbReference>
<keyword evidence="4" id="KW-1133">Transmembrane helix</keyword>
<dbReference type="GO" id="GO:0004180">
    <property type="term" value="F:carboxypeptidase activity"/>
    <property type="evidence" value="ECO:0007669"/>
    <property type="project" value="UniProtKB-KW"/>
</dbReference>
<dbReference type="PROSITE" id="PS51178">
    <property type="entry name" value="PASTA"/>
    <property type="match status" value="1"/>
</dbReference>
<evidence type="ECO:0000313" key="6">
    <source>
        <dbReference type="EMBL" id="RXQ89858.1"/>
    </source>
</evidence>
<dbReference type="SUPFAM" id="SSF56519">
    <property type="entry name" value="Penicillin binding protein dimerisation domain"/>
    <property type="match status" value="1"/>
</dbReference>
<dbReference type="Gene3D" id="3.30.450.330">
    <property type="match status" value="1"/>
</dbReference>
<dbReference type="SUPFAM" id="SSF56601">
    <property type="entry name" value="beta-lactamase/transpeptidase-like"/>
    <property type="match status" value="1"/>
</dbReference>
<dbReference type="Pfam" id="PF03793">
    <property type="entry name" value="PASTA"/>
    <property type="match status" value="1"/>
</dbReference>
<keyword evidence="7" id="KW-1185">Reference proteome</keyword>
<evidence type="ECO:0000259" key="5">
    <source>
        <dbReference type="PROSITE" id="PS51178"/>
    </source>
</evidence>
<feature type="domain" description="PASTA" evidence="5">
    <location>
        <begin position="647"/>
        <end position="705"/>
    </location>
</feature>
<keyword evidence="4" id="KW-0812">Transmembrane</keyword>
<evidence type="ECO:0000256" key="1">
    <source>
        <dbReference type="ARBA" id="ARBA00004370"/>
    </source>
</evidence>
<evidence type="ECO:0000256" key="3">
    <source>
        <dbReference type="ARBA" id="ARBA00023136"/>
    </source>
</evidence>
<dbReference type="SUPFAM" id="SSF54184">
    <property type="entry name" value="Penicillin-binding protein 2x (pbp-2x), c-terminal domain"/>
    <property type="match status" value="1"/>
</dbReference>
<keyword evidence="3 4" id="KW-0472">Membrane</keyword>
<reference evidence="6 7" key="1">
    <citation type="submission" date="2019-01" db="EMBL/GenBank/DDBJ databases">
        <title>Ancylomarina salipaludis sp. nov., isolated from a salt marsh.</title>
        <authorList>
            <person name="Yoon J.-H."/>
        </authorList>
    </citation>
    <scope>NUCLEOTIDE SEQUENCE [LARGE SCALE GENOMIC DNA]</scope>
    <source>
        <strain evidence="6 7">SHSM-M15</strain>
    </source>
</reference>
<dbReference type="Gene3D" id="3.40.710.10">
    <property type="entry name" value="DD-peptidase/beta-lactamase superfamily"/>
    <property type="match status" value="1"/>
</dbReference>
<dbReference type="InterPro" id="IPR005311">
    <property type="entry name" value="PBP_dimer"/>
</dbReference>
<keyword evidence="2" id="KW-0378">Hydrolase</keyword>
<dbReference type="Gene3D" id="3.90.1310.10">
    <property type="entry name" value="Penicillin-binding protein 2a (Domain 2)"/>
    <property type="match status" value="1"/>
</dbReference>
<dbReference type="PANTHER" id="PTHR30627">
    <property type="entry name" value="PEPTIDOGLYCAN D,D-TRANSPEPTIDASE"/>
    <property type="match status" value="1"/>
</dbReference>
<dbReference type="CDD" id="cd06575">
    <property type="entry name" value="PASTA_Pbp2x-like_2"/>
    <property type="match status" value="1"/>
</dbReference>
<dbReference type="AlphaFoldDB" id="A0A4Q1JK36"/>